<dbReference type="AlphaFoldDB" id="A0AAV4M0S9"/>
<evidence type="ECO:0000313" key="9">
    <source>
        <dbReference type="Proteomes" id="UP001497744"/>
    </source>
</evidence>
<dbReference type="GO" id="GO:0008379">
    <property type="term" value="F:thioredoxin peroxidase activity"/>
    <property type="evidence" value="ECO:0007669"/>
    <property type="project" value="TreeGrafter"/>
</dbReference>
<dbReference type="Proteomes" id="UP001497744">
    <property type="component" value="Unassembled WGS sequence"/>
</dbReference>
<dbReference type="GO" id="GO:0005829">
    <property type="term" value="C:cytosol"/>
    <property type="evidence" value="ECO:0007669"/>
    <property type="project" value="TreeGrafter"/>
</dbReference>
<keyword evidence="6" id="KW-0676">Redox-active center</keyword>
<evidence type="ECO:0000259" key="7">
    <source>
        <dbReference type="PROSITE" id="PS51352"/>
    </source>
</evidence>
<reference evidence="8 9" key="1">
    <citation type="submission" date="2021-06" db="EMBL/GenBank/DDBJ databases">
        <title>Genome sequence of Babesia caballi.</title>
        <authorList>
            <person name="Yamagishi J."/>
            <person name="Kidaka T."/>
            <person name="Ochi A."/>
        </authorList>
    </citation>
    <scope>NUCLEOTIDE SEQUENCE [LARGE SCALE GENOMIC DNA]</scope>
    <source>
        <strain evidence="8">USDA-D6B2</strain>
    </source>
</reference>
<dbReference type="Pfam" id="PF00578">
    <property type="entry name" value="AhpC-TSA"/>
    <property type="match status" value="1"/>
</dbReference>
<dbReference type="InterPro" id="IPR050217">
    <property type="entry name" value="Peroxiredoxin"/>
</dbReference>
<keyword evidence="3" id="KW-0963">Cytoplasm</keyword>
<dbReference type="GO" id="GO:0006979">
    <property type="term" value="P:response to oxidative stress"/>
    <property type="evidence" value="ECO:0007669"/>
    <property type="project" value="TreeGrafter"/>
</dbReference>
<evidence type="ECO:0000256" key="2">
    <source>
        <dbReference type="ARBA" id="ARBA00009796"/>
    </source>
</evidence>
<keyword evidence="4" id="KW-0560">Oxidoreductase</keyword>
<dbReference type="InterPro" id="IPR036249">
    <property type="entry name" value="Thioredoxin-like_sf"/>
</dbReference>
<comment type="subcellular location">
    <subcellularLocation>
        <location evidence="1">Cytoplasm</location>
    </subcellularLocation>
</comment>
<name>A0AAV4M0S9_BABCB</name>
<proteinExistence type="inferred from homology"/>
<dbReference type="SUPFAM" id="SSF52833">
    <property type="entry name" value="Thioredoxin-like"/>
    <property type="match status" value="1"/>
</dbReference>
<evidence type="ECO:0000256" key="1">
    <source>
        <dbReference type="ARBA" id="ARBA00004496"/>
    </source>
</evidence>
<dbReference type="GeneID" id="94197234"/>
<evidence type="ECO:0000256" key="3">
    <source>
        <dbReference type="ARBA" id="ARBA00022490"/>
    </source>
</evidence>
<accession>A0AAV4M0S9</accession>
<comment type="caution">
    <text evidence="8">The sequence shown here is derived from an EMBL/GenBank/DDBJ whole genome shotgun (WGS) entry which is preliminary data.</text>
</comment>
<keyword evidence="9" id="KW-1185">Reference proteome</keyword>
<gene>
    <name evidence="8" type="ORF">BcabD6B2_51880</name>
</gene>
<evidence type="ECO:0000256" key="4">
    <source>
        <dbReference type="ARBA" id="ARBA00023002"/>
    </source>
</evidence>
<dbReference type="GO" id="GO:0033554">
    <property type="term" value="P:cellular response to stress"/>
    <property type="evidence" value="ECO:0007669"/>
    <property type="project" value="TreeGrafter"/>
</dbReference>
<dbReference type="RefSeq" id="XP_067717822.1">
    <property type="nucleotide sequence ID" value="XM_067861721.1"/>
</dbReference>
<dbReference type="PROSITE" id="PS51352">
    <property type="entry name" value="THIOREDOXIN_2"/>
    <property type="match status" value="1"/>
</dbReference>
<dbReference type="GO" id="GO:0042744">
    <property type="term" value="P:hydrogen peroxide catabolic process"/>
    <property type="evidence" value="ECO:0007669"/>
    <property type="project" value="TreeGrafter"/>
</dbReference>
<comment type="similarity">
    <text evidence="2">Belongs to the peroxiredoxin family. AhpC/Prx1 subfamily.</text>
</comment>
<evidence type="ECO:0000256" key="6">
    <source>
        <dbReference type="ARBA" id="ARBA00023284"/>
    </source>
</evidence>
<evidence type="ECO:0000313" key="8">
    <source>
        <dbReference type="EMBL" id="GIX65753.1"/>
    </source>
</evidence>
<dbReference type="PANTHER" id="PTHR10681:SF128">
    <property type="entry name" value="THIOREDOXIN-DEPENDENT PEROXIDE REDUCTASE, MITOCHONDRIAL"/>
    <property type="match status" value="1"/>
</dbReference>
<evidence type="ECO:0000256" key="5">
    <source>
        <dbReference type="ARBA" id="ARBA00023157"/>
    </source>
</evidence>
<dbReference type="EMBL" id="BPLF01000005">
    <property type="protein sequence ID" value="GIX65753.1"/>
    <property type="molecule type" value="Genomic_DNA"/>
</dbReference>
<sequence>MINAVSRLSSAACRAALRSRNLSAVRPASHPAFWTSQQLYKHAAARAFGTQSCTGAVNLCDLVGREMPSFKTAAVVDGAVKDFDAAEHFRGSYGLIIFYPLDFTFVCPTELLSFSERLSEFEERGVKVIGVSIDSPFSHLAWSQMDLKSGGLKGLKFPLVSDMSRSIVTSFGVLRPEGFAQRSSVLVDKSGKVRHVAVFDLGIGRSVDETLRVFDAIKLSDETGQVCPANWKKGGAAIAPTAASTGEYLDKTFVKA</sequence>
<dbReference type="CDD" id="cd03015">
    <property type="entry name" value="PRX_Typ2cys"/>
    <property type="match status" value="1"/>
</dbReference>
<keyword evidence="5" id="KW-1015">Disulfide bond</keyword>
<dbReference type="Pfam" id="PF10417">
    <property type="entry name" value="1-cysPrx_C"/>
    <property type="match status" value="1"/>
</dbReference>
<dbReference type="InterPro" id="IPR000866">
    <property type="entry name" value="AhpC/TSA"/>
</dbReference>
<dbReference type="GO" id="GO:0045454">
    <property type="term" value="P:cell redox homeostasis"/>
    <property type="evidence" value="ECO:0007669"/>
    <property type="project" value="TreeGrafter"/>
</dbReference>
<organism evidence="8 9">
    <name type="scientific">Babesia caballi</name>
    <dbReference type="NCBI Taxonomy" id="5871"/>
    <lineage>
        <taxon>Eukaryota</taxon>
        <taxon>Sar</taxon>
        <taxon>Alveolata</taxon>
        <taxon>Apicomplexa</taxon>
        <taxon>Aconoidasida</taxon>
        <taxon>Piroplasmida</taxon>
        <taxon>Babesiidae</taxon>
        <taxon>Babesia</taxon>
    </lineage>
</organism>
<feature type="domain" description="Thioredoxin" evidence="7">
    <location>
        <begin position="61"/>
        <end position="219"/>
    </location>
</feature>
<dbReference type="PANTHER" id="PTHR10681">
    <property type="entry name" value="THIOREDOXIN PEROXIDASE"/>
    <property type="match status" value="1"/>
</dbReference>
<dbReference type="Gene3D" id="3.40.30.10">
    <property type="entry name" value="Glutaredoxin"/>
    <property type="match status" value="1"/>
</dbReference>
<dbReference type="FunFam" id="3.40.30.10:FF:000002">
    <property type="entry name" value="Alkyl hydroperoxide reductase C"/>
    <property type="match status" value="1"/>
</dbReference>
<dbReference type="InterPro" id="IPR013766">
    <property type="entry name" value="Thioredoxin_domain"/>
</dbReference>
<dbReference type="InterPro" id="IPR019479">
    <property type="entry name" value="Peroxiredoxin_C"/>
</dbReference>
<protein>
    <submittedName>
        <fullName evidence="8">2-cys peroxiredoxin</fullName>
    </submittedName>
</protein>